<dbReference type="PANTHER" id="PTHR46811:SF1">
    <property type="entry name" value="COILED-COIL-HELIX-COILED-COIL-HELIX DOMAIN-CONTAINING PROTEIN 7"/>
    <property type="match status" value="1"/>
</dbReference>
<organism evidence="6 7">
    <name type="scientific">Polypedilum vanderplanki</name>
    <name type="common">Sleeping chironomid midge</name>
    <dbReference type="NCBI Taxonomy" id="319348"/>
    <lineage>
        <taxon>Eukaryota</taxon>
        <taxon>Metazoa</taxon>
        <taxon>Ecdysozoa</taxon>
        <taxon>Arthropoda</taxon>
        <taxon>Hexapoda</taxon>
        <taxon>Insecta</taxon>
        <taxon>Pterygota</taxon>
        <taxon>Neoptera</taxon>
        <taxon>Endopterygota</taxon>
        <taxon>Diptera</taxon>
        <taxon>Nematocera</taxon>
        <taxon>Chironomoidea</taxon>
        <taxon>Chironomidae</taxon>
        <taxon>Chironominae</taxon>
        <taxon>Polypedilum</taxon>
        <taxon>Polypedilum</taxon>
    </lineage>
</organism>
<evidence type="ECO:0000256" key="2">
    <source>
        <dbReference type="ARBA" id="ARBA00023128"/>
    </source>
</evidence>
<gene>
    <name evidence="6" type="ORF">PVAND_006916</name>
</gene>
<dbReference type="Gene3D" id="1.10.287.1130">
    <property type="entry name" value="CytochromE C oxidase copper chaperone"/>
    <property type="match status" value="1"/>
</dbReference>
<dbReference type="AlphaFoldDB" id="A0A9J6C6A3"/>
<comment type="caution">
    <text evidence="6">The sequence shown here is derived from an EMBL/GenBank/DDBJ whole genome shotgun (WGS) entry which is preliminary data.</text>
</comment>
<evidence type="ECO:0000256" key="1">
    <source>
        <dbReference type="ARBA" id="ARBA00004569"/>
    </source>
</evidence>
<comment type="similarity">
    <text evidence="4">Belongs to the CHCHD7 family.</text>
</comment>
<proteinExistence type="inferred from homology"/>
<dbReference type="InterPro" id="IPR051040">
    <property type="entry name" value="COX23"/>
</dbReference>
<keyword evidence="3" id="KW-1015">Disulfide bond</keyword>
<keyword evidence="2" id="KW-0496">Mitochondrion</keyword>
<protein>
    <recommendedName>
        <fullName evidence="5">Coiled-coil-helix-coiled-coil-helix domain-containing protein 7</fullName>
    </recommendedName>
</protein>
<dbReference type="GO" id="GO:0005758">
    <property type="term" value="C:mitochondrial intermembrane space"/>
    <property type="evidence" value="ECO:0007669"/>
    <property type="project" value="UniProtKB-SubCell"/>
</dbReference>
<accession>A0A9J6C6A3</accession>
<keyword evidence="7" id="KW-1185">Reference proteome</keyword>
<dbReference type="SUPFAM" id="SSF47072">
    <property type="entry name" value="Cysteine alpha-hairpin motif"/>
    <property type="match status" value="1"/>
</dbReference>
<reference evidence="6" key="1">
    <citation type="submission" date="2021-03" db="EMBL/GenBank/DDBJ databases">
        <title>Chromosome level genome of the anhydrobiotic midge Polypedilum vanderplanki.</title>
        <authorList>
            <person name="Yoshida Y."/>
            <person name="Kikawada T."/>
            <person name="Gusev O."/>
        </authorList>
    </citation>
    <scope>NUCLEOTIDE SEQUENCE</scope>
    <source>
        <strain evidence="6">NIAS01</strain>
        <tissue evidence="6">Whole body or cell culture</tissue>
    </source>
</reference>
<evidence type="ECO:0000256" key="3">
    <source>
        <dbReference type="ARBA" id="ARBA00023157"/>
    </source>
</evidence>
<comment type="subcellular location">
    <subcellularLocation>
        <location evidence="1">Mitochondrion intermembrane space</location>
    </subcellularLocation>
</comment>
<dbReference type="PANTHER" id="PTHR46811">
    <property type="entry name" value="COILED-COIL-HELIX-COILED-COIL-HELIX DOMAIN-CONTAINING PROTEIN 7"/>
    <property type="match status" value="1"/>
</dbReference>
<dbReference type="Proteomes" id="UP001107558">
    <property type="component" value="Chromosome 2"/>
</dbReference>
<dbReference type="GO" id="GO:0033108">
    <property type="term" value="P:mitochondrial respiratory chain complex assembly"/>
    <property type="evidence" value="ECO:0007669"/>
    <property type="project" value="TreeGrafter"/>
</dbReference>
<name>A0A9J6C6A3_POLVA</name>
<dbReference type="PROSITE" id="PS51808">
    <property type="entry name" value="CHCH"/>
    <property type="match status" value="1"/>
</dbReference>
<sequence length="84" mass="10092">MSKQRGKTPDNPCENEQNLSYKCLSDNDYKKDKCEVFFANYTNCMKFWTGIKVERRRKGIKPHMPPPEEREILKAEYMKTKIRE</sequence>
<evidence type="ECO:0000256" key="4">
    <source>
        <dbReference type="ARBA" id="ARBA00038205"/>
    </source>
</evidence>
<evidence type="ECO:0000313" key="7">
    <source>
        <dbReference type="Proteomes" id="UP001107558"/>
    </source>
</evidence>
<dbReference type="OrthoDB" id="9971592at2759"/>
<dbReference type="InterPro" id="IPR009069">
    <property type="entry name" value="Cys_alpha_HP_mot_SF"/>
</dbReference>
<evidence type="ECO:0000313" key="6">
    <source>
        <dbReference type="EMBL" id="KAG5677134.1"/>
    </source>
</evidence>
<evidence type="ECO:0000256" key="5">
    <source>
        <dbReference type="ARBA" id="ARBA00039509"/>
    </source>
</evidence>
<dbReference type="EMBL" id="JADBJN010000002">
    <property type="protein sequence ID" value="KAG5677134.1"/>
    <property type="molecule type" value="Genomic_DNA"/>
</dbReference>